<sequence>MKKRIARLLLLFFALHMAAAGIAQADPQTYLDDIKTELKKKWPANRTINLVFHGHSVPSGYFQTPAVHTLEAYPHQVLQQLKEQYPDAVINVITTSIGGENSVQGQKRFKKEVLPHRPDVLFIDYALNDRAIGPEASRIAMEKMIRRALKKKIKIILLTPSPDLTVDILKPGNILDQFRRQLIQLAAKYKIGLADSYDAFYEQARSGKQLRDYMAQSNHPNGKGHRLIAERIMKWF</sequence>
<evidence type="ECO:0000313" key="3">
    <source>
        <dbReference type="EMBL" id="ANH83899.1"/>
    </source>
</evidence>
<dbReference type="Pfam" id="PF13472">
    <property type="entry name" value="Lipase_GDSL_2"/>
    <property type="match status" value="1"/>
</dbReference>
<dbReference type="KEGG" id="nia:A8C56_12640"/>
<dbReference type="SUPFAM" id="SSF52266">
    <property type="entry name" value="SGNH hydrolase"/>
    <property type="match status" value="1"/>
</dbReference>
<evidence type="ECO:0000256" key="1">
    <source>
        <dbReference type="SAM" id="SignalP"/>
    </source>
</evidence>
<name>A0A1A9IA29_9BACT</name>
<keyword evidence="1" id="KW-0732">Signal</keyword>
<dbReference type="STRING" id="1176587.A8C56_12640"/>
<organism evidence="3 4">
    <name type="scientific">Niabella ginsenosidivorans</name>
    <dbReference type="NCBI Taxonomy" id="1176587"/>
    <lineage>
        <taxon>Bacteria</taxon>
        <taxon>Pseudomonadati</taxon>
        <taxon>Bacteroidota</taxon>
        <taxon>Chitinophagia</taxon>
        <taxon>Chitinophagales</taxon>
        <taxon>Chitinophagaceae</taxon>
        <taxon>Niabella</taxon>
    </lineage>
</organism>
<feature type="signal peptide" evidence="1">
    <location>
        <begin position="1"/>
        <end position="25"/>
    </location>
</feature>
<protein>
    <submittedName>
        <fullName evidence="3">Lipase</fullName>
    </submittedName>
</protein>
<dbReference type="AlphaFoldDB" id="A0A1A9IA29"/>
<dbReference type="RefSeq" id="WP_067761973.1">
    <property type="nucleotide sequence ID" value="NZ_CP015772.1"/>
</dbReference>
<dbReference type="EMBL" id="CP015772">
    <property type="protein sequence ID" value="ANH83899.1"/>
    <property type="molecule type" value="Genomic_DNA"/>
</dbReference>
<dbReference type="InterPro" id="IPR036514">
    <property type="entry name" value="SGNH_hydro_sf"/>
</dbReference>
<feature type="domain" description="SGNH hydrolase-type esterase" evidence="2">
    <location>
        <begin position="53"/>
        <end position="227"/>
    </location>
</feature>
<reference evidence="3 4" key="1">
    <citation type="submission" date="2016-05" db="EMBL/GenBank/DDBJ databases">
        <title>Niabella ginsenosidivorans BS26 whole genome sequencing.</title>
        <authorList>
            <person name="Im W.T."/>
            <person name="Siddiqi M.Z."/>
        </authorList>
    </citation>
    <scope>NUCLEOTIDE SEQUENCE [LARGE SCALE GENOMIC DNA]</scope>
    <source>
        <strain evidence="3 4">BS26</strain>
    </source>
</reference>
<dbReference type="InterPro" id="IPR051532">
    <property type="entry name" value="Ester_Hydrolysis_Enzymes"/>
</dbReference>
<evidence type="ECO:0000313" key="4">
    <source>
        <dbReference type="Proteomes" id="UP000077667"/>
    </source>
</evidence>
<dbReference type="PANTHER" id="PTHR30383:SF5">
    <property type="entry name" value="SGNH HYDROLASE-TYPE ESTERASE DOMAIN-CONTAINING PROTEIN"/>
    <property type="match status" value="1"/>
</dbReference>
<proteinExistence type="predicted"/>
<feature type="chain" id="PRO_5008390100" evidence="1">
    <location>
        <begin position="26"/>
        <end position="236"/>
    </location>
</feature>
<dbReference type="GO" id="GO:0004622">
    <property type="term" value="F:phosphatidylcholine lysophospholipase activity"/>
    <property type="evidence" value="ECO:0007669"/>
    <property type="project" value="TreeGrafter"/>
</dbReference>
<dbReference type="OrthoDB" id="9796689at2"/>
<keyword evidence="4" id="KW-1185">Reference proteome</keyword>
<accession>A0A1A9IA29</accession>
<gene>
    <name evidence="3" type="ORF">A8C56_12640</name>
</gene>
<dbReference type="PANTHER" id="PTHR30383">
    <property type="entry name" value="THIOESTERASE 1/PROTEASE 1/LYSOPHOSPHOLIPASE L1"/>
    <property type="match status" value="1"/>
</dbReference>
<dbReference type="Proteomes" id="UP000077667">
    <property type="component" value="Chromosome"/>
</dbReference>
<evidence type="ECO:0000259" key="2">
    <source>
        <dbReference type="Pfam" id="PF13472"/>
    </source>
</evidence>
<dbReference type="InterPro" id="IPR013830">
    <property type="entry name" value="SGNH_hydro"/>
</dbReference>
<dbReference type="Gene3D" id="3.40.50.1110">
    <property type="entry name" value="SGNH hydrolase"/>
    <property type="match status" value="1"/>
</dbReference>